<dbReference type="EMBL" id="LXQA011339615">
    <property type="protein sequence ID" value="MCI93814.1"/>
    <property type="molecule type" value="Genomic_DNA"/>
</dbReference>
<accession>A0A392VZH8</accession>
<evidence type="ECO:0000256" key="1">
    <source>
        <dbReference type="SAM" id="MobiDB-lite"/>
    </source>
</evidence>
<feature type="compositionally biased region" description="Polar residues" evidence="1">
    <location>
        <begin position="21"/>
        <end position="38"/>
    </location>
</feature>
<organism evidence="2 3">
    <name type="scientific">Trifolium medium</name>
    <dbReference type="NCBI Taxonomy" id="97028"/>
    <lineage>
        <taxon>Eukaryota</taxon>
        <taxon>Viridiplantae</taxon>
        <taxon>Streptophyta</taxon>
        <taxon>Embryophyta</taxon>
        <taxon>Tracheophyta</taxon>
        <taxon>Spermatophyta</taxon>
        <taxon>Magnoliopsida</taxon>
        <taxon>eudicotyledons</taxon>
        <taxon>Gunneridae</taxon>
        <taxon>Pentapetalae</taxon>
        <taxon>rosids</taxon>
        <taxon>fabids</taxon>
        <taxon>Fabales</taxon>
        <taxon>Fabaceae</taxon>
        <taxon>Papilionoideae</taxon>
        <taxon>50 kb inversion clade</taxon>
        <taxon>NPAAA clade</taxon>
        <taxon>Hologalegina</taxon>
        <taxon>IRL clade</taxon>
        <taxon>Trifolieae</taxon>
        <taxon>Trifolium</taxon>
    </lineage>
</organism>
<reference evidence="2 3" key="1">
    <citation type="journal article" date="2018" name="Front. Plant Sci.">
        <title>Red Clover (Trifolium pratense) and Zigzag Clover (T. medium) - A Picture of Genomic Similarities and Differences.</title>
        <authorList>
            <person name="Dluhosova J."/>
            <person name="Istvanek J."/>
            <person name="Nedelnik J."/>
            <person name="Repkova J."/>
        </authorList>
    </citation>
    <scope>NUCLEOTIDE SEQUENCE [LARGE SCALE GENOMIC DNA]</scope>
    <source>
        <strain evidence="3">cv. 10/8</strain>
        <tissue evidence="2">Leaf</tissue>
    </source>
</reference>
<feature type="region of interest" description="Disordered" evidence="1">
    <location>
        <begin position="19"/>
        <end position="38"/>
    </location>
</feature>
<dbReference type="AlphaFoldDB" id="A0A392VZH8"/>
<comment type="caution">
    <text evidence="2">The sequence shown here is derived from an EMBL/GenBank/DDBJ whole genome shotgun (WGS) entry which is preliminary data.</text>
</comment>
<name>A0A392VZH8_9FABA</name>
<evidence type="ECO:0000313" key="3">
    <source>
        <dbReference type="Proteomes" id="UP000265520"/>
    </source>
</evidence>
<dbReference type="Proteomes" id="UP000265520">
    <property type="component" value="Unassembled WGS sequence"/>
</dbReference>
<protein>
    <submittedName>
        <fullName evidence="2">Uncharacterized protein</fullName>
    </submittedName>
</protein>
<feature type="non-terminal residue" evidence="2">
    <location>
        <position position="56"/>
    </location>
</feature>
<evidence type="ECO:0000313" key="2">
    <source>
        <dbReference type="EMBL" id="MCI93814.1"/>
    </source>
</evidence>
<sequence>MRITQEVIPRNHERKVMTGRVGSSVSGTTRATSSIGHLSSGGTPFAAFSVSTEVGL</sequence>
<proteinExistence type="predicted"/>
<keyword evidence="3" id="KW-1185">Reference proteome</keyword>